<evidence type="ECO:0000313" key="11">
    <source>
        <dbReference type="EMBL" id="WOO42965.1"/>
    </source>
</evidence>
<evidence type="ECO:0000256" key="2">
    <source>
        <dbReference type="ARBA" id="ARBA00004196"/>
    </source>
</evidence>
<dbReference type="SUPFAM" id="SSF118215">
    <property type="entry name" value="Proton glutamate symport protein"/>
    <property type="match status" value="1"/>
</dbReference>
<feature type="transmembrane region" description="Helical" evidence="9">
    <location>
        <begin position="317"/>
        <end position="339"/>
    </location>
</feature>
<keyword evidence="12" id="KW-1185">Reference proteome</keyword>
<gene>
    <name evidence="11" type="ORF">RZN69_07655</name>
</gene>
<dbReference type="PANTHER" id="PTHR35936:SF19">
    <property type="entry name" value="AMINO-ACID-BINDING PROTEIN YXEM-RELATED"/>
    <property type="match status" value="1"/>
</dbReference>
<dbReference type="InterPro" id="IPR018313">
    <property type="entry name" value="SBP_3_CS"/>
</dbReference>
<dbReference type="GO" id="GO:0015293">
    <property type="term" value="F:symporter activity"/>
    <property type="evidence" value="ECO:0007669"/>
    <property type="project" value="InterPro"/>
</dbReference>
<reference evidence="11 12" key="1">
    <citation type="submission" date="2023-10" db="EMBL/GenBank/DDBJ databases">
        <title>Rubellicoccus peritrichatus gen. nov., sp. nov., isolated from an algae of coral reef tank.</title>
        <authorList>
            <person name="Luo J."/>
        </authorList>
    </citation>
    <scope>NUCLEOTIDE SEQUENCE [LARGE SCALE GENOMIC DNA]</scope>
    <source>
        <strain evidence="11 12">CR14</strain>
    </source>
</reference>
<dbReference type="InterPro" id="IPR001638">
    <property type="entry name" value="Solute-binding_3/MltF_N"/>
</dbReference>
<feature type="domain" description="Solute-binding protein family 3/N-terminal" evidence="10">
    <location>
        <begin position="466"/>
        <end position="690"/>
    </location>
</feature>
<keyword evidence="8 9" id="KW-0472">Membrane</keyword>
<dbReference type="PRINTS" id="PR00173">
    <property type="entry name" value="EDTRNSPORT"/>
</dbReference>
<keyword evidence="7 9" id="KW-1133">Transmembrane helix</keyword>
<feature type="transmembrane region" description="Helical" evidence="9">
    <location>
        <begin position="126"/>
        <end position="144"/>
    </location>
</feature>
<evidence type="ECO:0000256" key="5">
    <source>
        <dbReference type="ARBA" id="ARBA00022692"/>
    </source>
</evidence>
<dbReference type="KEGG" id="puo:RZN69_07655"/>
<dbReference type="PANTHER" id="PTHR35936">
    <property type="entry name" value="MEMBRANE-BOUND LYTIC MUREIN TRANSGLYCOSYLASE F"/>
    <property type="match status" value="1"/>
</dbReference>
<feature type="transmembrane region" description="Helical" evidence="9">
    <location>
        <begin position="164"/>
        <end position="185"/>
    </location>
</feature>
<feature type="transmembrane region" description="Helical" evidence="9">
    <location>
        <begin position="30"/>
        <end position="53"/>
    </location>
</feature>
<comment type="subcellular location">
    <subcellularLocation>
        <location evidence="2">Cell envelope</location>
    </subcellularLocation>
    <subcellularLocation>
        <location evidence="1">Membrane</location>
        <topology evidence="1">Multi-pass membrane protein</topology>
    </subcellularLocation>
</comment>
<evidence type="ECO:0000256" key="7">
    <source>
        <dbReference type="ARBA" id="ARBA00022989"/>
    </source>
</evidence>
<dbReference type="RefSeq" id="WP_317835499.1">
    <property type="nucleotide sequence ID" value="NZ_CP136920.1"/>
</dbReference>
<protein>
    <submittedName>
        <fullName evidence="11">Cation:dicarboxylase symporter family transporter</fullName>
    </submittedName>
</protein>
<dbReference type="AlphaFoldDB" id="A0AAQ3LC58"/>
<dbReference type="SUPFAM" id="SSF53850">
    <property type="entry name" value="Periplasmic binding protein-like II"/>
    <property type="match status" value="1"/>
</dbReference>
<feature type="transmembrane region" description="Helical" evidence="9">
    <location>
        <begin position="359"/>
        <end position="381"/>
    </location>
</feature>
<dbReference type="InterPro" id="IPR001991">
    <property type="entry name" value="Na-dicarboxylate_symporter"/>
</dbReference>
<feature type="transmembrane region" description="Helical" evidence="9">
    <location>
        <begin position="197"/>
        <end position="224"/>
    </location>
</feature>
<dbReference type="Pfam" id="PF00497">
    <property type="entry name" value="SBP_bac_3"/>
    <property type="match status" value="1"/>
</dbReference>
<dbReference type="Gene3D" id="1.10.3860.10">
    <property type="entry name" value="Sodium:dicarboxylate symporter"/>
    <property type="match status" value="1"/>
</dbReference>
<evidence type="ECO:0000256" key="3">
    <source>
        <dbReference type="ARBA" id="ARBA00010333"/>
    </source>
</evidence>
<feature type="transmembrane region" description="Helical" evidence="9">
    <location>
        <begin position="393"/>
        <end position="412"/>
    </location>
</feature>
<keyword evidence="6" id="KW-0732">Signal</keyword>
<evidence type="ECO:0000256" key="9">
    <source>
        <dbReference type="SAM" id="Phobius"/>
    </source>
</evidence>
<dbReference type="EMBL" id="CP136920">
    <property type="protein sequence ID" value="WOO42965.1"/>
    <property type="molecule type" value="Genomic_DNA"/>
</dbReference>
<keyword evidence="4" id="KW-0813">Transport</keyword>
<evidence type="ECO:0000313" key="12">
    <source>
        <dbReference type="Proteomes" id="UP001304300"/>
    </source>
</evidence>
<feature type="transmembrane region" description="Helical" evidence="9">
    <location>
        <begin position="65"/>
        <end position="87"/>
    </location>
</feature>
<feature type="transmembrane region" description="Helical" evidence="9">
    <location>
        <begin position="291"/>
        <end position="310"/>
    </location>
</feature>
<evidence type="ECO:0000256" key="4">
    <source>
        <dbReference type="ARBA" id="ARBA00022448"/>
    </source>
</evidence>
<accession>A0AAQ3LC58</accession>
<dbReference type="GO" id="GO:0030313">
    <property type="term" value="C:cell envelope"/>
    <property type="evidence" value="ECO:0007669"/>
    <property type="project" value="UniProtKB-SubCell"/>
</dbReference>
<dbReference type="Pfam" id="PF00375">
    <property type="entry name" value="SDF"/>
    <property type="match status" value="1"/>
</dbReference>
<dbReference type="SMART" id="SM00062">
    <property type="entry name" value="PBPb"/>
    <property type="match status" value="1"/>
</dbReference>
<comment type="similarity">
    <text evidence="3">Belongs to the bacterial solute-binding protein 3 family.</text>
</comment>
<feature type="transmembrane region" description="Helical" evidence="9">
    <location>
        <begin position="236"/>
        <end position="254"/>
    </location>
</feature>
<evidence type="ECO:0000259" key="10">
    <source>
        <dbReference type="SMART" id="SM00062"/>
    </source>
</evidence>
<evidence type="ECO:0000256" key="8">
    <source>
        <dbReference type="ARBA" id="ARBA00023136"/>
    </source>
</evidence>
<organism evidence="11 12">
    <name type="scientific">Rubellicoccus peritrichatus</name>
    <dbReference type="NCBI Taxonomy" id="3080537"/>
    <lineage>
        <taxon>Bacteria</taxon>
        <taxon>Pseudomonadati</taxon>
        <taxon>Verrucomicrobiota</taxon>
        <taxon>Opitutia</taxon>
        <taxon>Puniceicoccales</taxon>
        <taxon>Cerasicoccaceae</taxon>
        <taxon>Rubellicoccus</taxon>
    </lineage>
</organism>
<proteinExistence type="inferred from homology"/>
<dbReference type="CDD" id="cd13530">
    <property type="entry name" value="PBP2_peptides_like"/>
    <property type="match status" value="1"/>
</dbReference>
<dbReference type="Gene3D" id="3.40.190.10">
    <property type="entry name" value="Periplasmic binding protein-like II"/>
    <property type="match status" value="2"/>
</dbReference>
<evidence type="ECO:0000256" key="6">
    <source>
        <dbReference type="ARBA" id="ARBA00022729"/>
    </source>
</evidence>
<dbReference type="GO" id="GO:0016020">
    <property type="term" value="C:membrane"/>
    <property type="evidence" value="ECO:0007669"/>
    <property type="project" value="UniProtKB-SubCell"/>
</dbReference>
<keyword evidence="5 9" id="KW-0812">Transmembrane</keyword>
<name>A0AAQ3LC58_9BACT</name>
<dbReference type="InterPro" id="IPR036458">
    <property type="entry name" value="Na:dicarbo_symporter_sf"/>
</dbReference>
<dbReference type="PROSITE" id="PS01039">
    <property type="entry name" value="SBP_BACTERIAL_3"/>
    <property type="match status" value="1"/>
</dbReference>
<sequence length="710" mass="79068">MILIGVVLGGMVGVFLGEYAAKLQILGDAFIRLLQMTILPYITISLITGIGGLNFAQAKQLALRLIGWLLIFWVIGMVIFMATSLTFPSWQSASFFSSSLVELKQKVDFLEMYIPANPFSSLANNVIPAVVLFSLSVGVALISIKEKGTLIDSLKILSEALTKVTGYVVKLTPIGVFAISASAAGTMTWGDLAKLQVYIVSFLVVSVVLTFYVLPLLVSTVTPFKMRDILSISKDALLTGFTTGNLFVILPVLTEGCRELFKKYDEEDEHTDAYVDVVIPVSFNFPNLGKLIMLIFVLFAGWFSGSNIGLTEYPGFIISGLFSLFGSVDVAIPFLLKTYSIPTDLYQFYLVTGVINGRFATLLAAMNLLTFTLVVTCAVTGRLQIKPVRIVKNSALAIMIVALSLGLTRLYFEVAVENEYEKDKQLANMHLLVNDGPYTVYKEAPPPPPLLTARESRLERIKEERKLRVGYLPDRLPFVFWNDKDELVGLDVDLAMLLAHELKCEAEFIPVQQDGIEQSLERAEVDFVIGGLAMNTARLERMRFTTPYLDLVFAFIVLEKNRELFDSSDKLNQLRDIKVAVTKDSFFKGPLQRHLPNVDVIEVTSYRDYFEQDGGQSDAILASAQAGSAWTLLYPKYSVVIPQPDKVTMPLGFPIARQDEAWADFFNSWILLKKGSSGYQEIYDYWILGEGANDAPKRWSVIRNVLGWVE</sequence>
<evidence type="ECO:0000256" key="1">
    <source>
        <dbReference type="ARBA" id="ARBA00004141"/>
    </source>
</evidence>
<dbReference type="Proteomes" id="UP001304300">
    <property type="component" value="Chromosome"/>
</dbReference>